<evidence type="ECO:0000313" key="5">
    <source>
        <dbReference type="EMBL" id="KAK1627224.1"/>
    </source>
</evidence>
<evidence type="ECO:0000256" key="3">
    <source>
        <dbReference type="SAM" id="MobiDB-lite"/>
    </source>
</evidence>
<feature type="region of interest" description="Disordered" evidence="3">
    <location>
        <begin position="486"/>
        <end position="536"/>
    </location>
</feature>
<dbReference type="Gene3D" id="3.30.497.10">
    <property type="entry name" value="Antithrombin, subunit I, domain 2"/>
    <property type="match status" value="1"/>
</dbReference>
<dbReference type="EMBL" id="JAUUTY010000005">
    <property type="protein sequence ID" value="KAK1627224.1"/>
    <property type="molecule type" value="Genomic_DNA"/>
</dbReference>
<dbReference type="SMART" id="SM00093">
    <property type="entry name" value="SERPIN"/>
    <property type="match status" value="1"/>
</dbReference>
<dbReference type="PANTHER" id="PTHR11461">
    <property type="entry name" value="SERINE PROTEASE INHIBITOR, SERPIN"/>
    <property type="match status" value="1"/>
</dbReference>
<evidence type="ECO:0000256" key="1">
    <source>
        <dbReference type="ARBA" id="ARBA00009500"/>
    </source>
</evidence>
<dbReference type="AlphaFoldDB" id="A0AAD8RLD7"/>
<dbReference type="SUPFAM" id="SSF56574">
    <property type="entry name" value="Serpins"/>
    <property type="match status" value="1"/>
</dbReference>
<keyword evidence="6" id="KW-1185">Reference proteome</keyword>
<dbReference type="InterPro" id="IPR042185">
    <property type="entry name" value="Serpin_sf_2"/>
</dbReference>
<dbReference type="GO" id="GO:0004867">
    <property type="term" value="F:serine-type endopeptidase inhibitor activity"/>
    <property type="evidence" value="ECO:0007669"/>
    <property type="project" value="InterPro"/>
</dbReference>
<gene>
    <name evidence="5" type="ORF">QYE76_001539</name>
</gene>
<accession>A0AAD8RLD7</accession>
<dbReference type="PANTHER" id="PTHR11461:SF386">
    <property type="entry name" value="SERPIN DOMAIN-CONTAINING PROTEIN"/>
    <property type="match status" value="1"/>
</dbReference>
<dbReference type="GO" id="GO:0005615">
    <property type="term" value="C:extracellular space"/>
    <property type="evidence" value="ECO:0007669"/>
    <property type="project" value="InterPro"/>
</dbReference>
<dbReference type="InterPro" id="IPR036186">
    <property type="entry name" value="Serpin_sf"/>
</dbReference>
<dbReference type="InterPro" id="IPR000215">
    <property type="entry name" value="Serpin_fam"/>
</dbReference>
<organism evidence="5 6">
    <name type="scientific">Lolium multiflorum</name>
    <name type="common">Italian ryegrass</name>
    <name type="synonym">Lolium perenne subsp. multiflorum</name>
    <dbReference type="NCBI Taxonomy" id="4521"/>
    <lineage>
        <taxon>Eukaryota</taxon>
        <taxon>Viridiplantae</taxon>
        <taxon>Streptophyta</taxon>
        <taxon>Embryophyta</taxon>
        <taxon>Tracheophyta</taxon>
        <taxon>Spermatophyta</taxon>
        <taxon>Magnoliopsida</taxon>
        <taxon>Liliopsida</taxon>
        <taxon>Poales</taxon>
        <taxon>Poaceae</taxon>
        <taxon>BOP clade</taxon>
        <taxon>Pooideae</taxon>
        <taxon>Poodae</taxon>
        <taxon>Poeae</taxon>
        <taxon>Poeae Chloroplast Group 2 (Poeae type)</taxon>
        <taxon>Loliodinae</taxon>
        <taxon>Loliinae</taxon>
        <taxon>Lolium</taxon>
    </lineage>
</organism>
<reference evidence="5" key="1">
    <citation type="submission" date="2023-07" db="EMBL/GenBank/DDBJ databases">
        <title>A chromosome-level genome assembly of Lolium multiflorum.</title>
        <authorList>
            <person name="Chen Y."/>
            <person name="Copetti D."/>
            <person name="Kolliker R."/>
            <person name="Studer B."/>
        </authorList>
    </citation>
    <scope>NUCLEOTIDE SEQUENCE</scope>
    <source>
        <strain evidence="5">02402/16</strain>
        <tissue evidence="5">Leaf</tissue>
    </source>
</reference>
<name>A0AAD8RLD7_LOLMU</name>
<dbReference type="CDD" id="cd02043">
    <property type="entry name" value="serpinP_plants"/>
    <property type="match status" value="1"/>
</dbReference>
<dbReference type="Pfam" id="PF00079">
    <property type="entry name" value="Serpin"/>
    <property type="match status" value="1"/>
</dbReference>
<dbReference type="InterPro" id="IPR023796">
    <property type="entry name" value="Serpin_dom"/>
</dbReference>
<dbReference type="Gene3D" id="2.30.39.10">
    <property type="entry name" value="Alpha-1-antitrypsin, domain 1"/>
    <property type="match status" value="1"/>
</dbReference>
<feature type="domain" description="Serpin" evidence="4">
    <location>
        <begin position="13"/>
        <end position="390"/>
    </location>
</feature>
<feature type="region of interest" description="Disordered" evidence="3">
    <location>
        <begin position="405"/>
        <end position="424"/>
    </location>
</feature>
<sequence>MAAQQSGMADLAARLTKRLADANSNGNLVFSPLSIYAVLALLAAGAGGDTLEEVLGVLGARSRRELEDSVTRLLDGPLRDTSGSGGPSVAFAHGVWSDLRRPMKPAYREAVVGTYKAEAGVVDFRNDAEEAKRRINAWAAEATRNLIGSAVPPGPMHPDTKLVLANAIYFRGKWDLPFDERWTENKLFYRLDGTAVDVPFMTNYENRHYIGEHDGFKVLKLRYKRSSYTRFHHCMCIFLPDARDGLASLMDKITSSPGFLREHLPQRMVKVGQFRVPKFELTFWSSVTTILNDMGLRLPFGPEADLSGMLEDDGSNLPFLLQEVFQKAVIEVNEEGTRAAAVTMAPAYSPTCAPDYSRRVDFVADHPFAYFIIEEGSDAAVMFAGHVVDPSNGTGVAIQSPAPFKESATTKPKLDEASDEVNNRWTSPTCPAYSSVYNPFLISPEYRPTSPSYGPVSPVYVPTYPAYAPVSPAYRPTVPSELNRFSPSPAYTKLDDGVGPYQRKEADVMSSGSLPKATAAQGEGTGENALPLEKTE</sequence>
<evidence type="ECO:0000313" key="6">
    <source>
        <dbReference type="Proteomes" id="UP001231189"/>
    </source>
</evidence>
<proteinExistence type="inferred from homology"/>
<comment type="caution">
    <text evidence="5">The sequence shown here is derived from an EMBL/GenBank/DDBJ whole genome shotgun (WGS) entry which is preliminary data.</text>
</comment>
<comment type="similarity">
    <text evidence="1 2">Belongs to the serpin family.</text>
</comment>
<evidence type="ECO:0000256" key="2">
    <source>
        <dbReference type="RuleBase" id="RU000411"/>
    </source>
</evidence>
<protein>
    <recommendedName>
        <fullName evidence="4">Serpin domain-containing protein</fullName>
    </recommendedName>
</protein>
<dbReference type="InterPro" id="IPR042178">
    <property type="entry name" value="Serpin_sf_1"/>
</dbReference>
<evidence type="ECO:0000259" key="4">
    <source>
        <dbReference type="SMART" id="SM00093"/>
    </source>
</evidence>
<dbReference type="Proteomes" id="UP001231189">
    <property type="component" value="Unassembled WGS sequence"/>
</dbReference>